<keyword evidence="6" id="KW-1185">Reference proteome</keyword>
<dbReference type="Pfam" id="PF21266">
    <property type="entry name" value="S1_RRP4"/>
    <property type="match status" value="1"/>
</dbReference>
<evidence type="ECO:0000259" key="3">
    <source>
        <dbReference type="Pfam" id="PF14382"/>
    </source>
</evidence>
<dbReference type="InterPro" id="IPR026699">
    <property type="entry name" value="Exosome_RNA_bind1/RRP40/RRP4"/>
</dbReference>
<dbReference type="GO" id="GO:0003723">
    <property type="term" value="F:RNA binding"/>
    <property type="evidence" value="ECO:0007669"/>
    <property type="project" value="InterPro"/>
</dbReference>
<name>A0A437AMR0_9MICR</name>
<dbReference type="PANTHER" id="PTHR21321:SF4">
    <property type="entry name" value="EXOSOME COMPLEX COMPONENT RRP4"/>
    <property type="match status" value="1"/>
</dbReference>
<evidence type="ECO:0000313" key="6">
    <source>
        <dbReference type="Proteomes" id="UP000282876"/>
    </source>
</evidence>
<dbReference type="GO" id="GO:0034475">
    <property type="term" value="P:U4 snRNA 3'-end processing"/>
    <property type="evidence" value="ECO:0007669"/>
    <property type="project" value="TreeGrafter"/>
</dbReference>
<reference evidence="5 6" key="1">
    <citation type="submission" date="2018-10" db="EMBL/GenBank/DDBJ databases">
        <title>Draft genome sequence of the microsporidian Tubulinosema ratisbonensis.</title>
        <authorList>
            <person name="Polonais V."/>
            <person name="Peyretaillade E."/>
            <person name="Niehus S."/>
            <person name="Wawrzyniak I."/>
            <person name="Franchet A."/>
            <person name="Gaspin C."/>
            <person name="Reichstadt M."/>
            <person name="Belser C."/>
            <person name="Labadie K."/>
            <person name="Delbac F."/>
            <person name="Ferrandon D."/>
        </authorList>
    </citation>
    <scope>NUCLEOTIDE SEQUENCE [LARGE SCALE GENOMIC DNA]</scope>
    <source>
        <strain evidence="5 6">Franzen</strain>
    </source>
</reference>
<keyword evidence="2" id="KW-0271">Exosome</keyword>
<dbReference type="EMBL" id="RCSS01000235">
    <property type="protein sequence ID" value="RVD92379.1"/>
    <property type="molecule type" value="Genomic_DNA"/>
</dbReference>
<dbReference type="Gene3D" id="2.40.50.100">
    <property type="match status" value="1"/>
</dbReference>
<dbReference type="PANTHER" id="PTHR21321">
    <property type="entry name" value="PNAS-3 RELATED"/>
    <property type="match status" value="1"/>
</dbReference>
<dbReference type="OrthoDB" id="1650at2759"/>
<evidence type="ECO:0000259" key="4">
    <source>
        <dbReference type="Pfam" id="PF21266"/>
    </source>
</evidence>
<dbReference type="InterPro" id="IPR048565">
    <property type="entry name" value="S1_RRP4"/>
</dbReference>
<dbReference type="SUPFAM" id="SSF110324">
    <property type="entry name" value="Ribosomal L27 protein-like"/>
    <property type="match status" value="1"/>
</dbReference>
<evidence type="ECO:0000256" key="1">
    <source>
        <dbReference type="ARBA" id="ARBA00004123"/>
    </source>
</evidence>
<dbReference type="Pfam" id="PF14382">
    <property type="entry name" value="ECR1_N"/>
    <property type="match status" value="1"/>
</dbReference>
<dbReference type="GO" id="GO:0071035">
    <property type="term" value="P:nuclear polyadenylation-dependent rRNA catabolic process"/>
    <property type="evidence" value="ECO:0007669"/>
    <property type="project" value="TreeGrafter"/>
</dbReference>
<dbReference type="AlphaFoldDB" id="A0A437AMR0"/>
<dbReference type="GO" id="GO:0000176">
    <property type="term" value="C:nuclear exosome (RNase complex)"/>
    <property type="evidence" value="ECO:0007669"/>
    <property type="project" value="TreeGrafter"/>
</dbReference>
<dbReference type="GO" id="GO:0071038">
    <property type="term" value="P:TRAMP-dependent tRNA surveillance pathway"/>
    <property type="evidence" value="ECO:0007669"/>
    <property type="project" value="TreeGrafter"/>
</dbReference>
<dbReference type="InterPro" id="IPR025721">
    <property type="entry name" value="Exosome_cplx_N_dom"/>
</dbReference>
<dbReference type="CDD" id="cd05789">
    <property type="entry name" value="S1_Rrp4"/>
    <property type="match status" value="1"/>
</dbReference>
<dbReference type="GO" id="GO:0071051">
    <property type="term" value="P:poly(A)-dependent snoRNA 3'-end processing"/>
    <property type="evidence" value="ECO:0007669"/>
    <property type="project" value="TreeGrafter"/>
</dbReference>
<dbReference type="Proteomes" id="UP000282876">
    <property type="component" value="Unassembled WGS sequence"/>
</dbReference>
<dbReference type="Gene3D" id="2.40.50.140">
    <property type="entry name" value="Nucleic acid-binding proteins"/>
    <property type="match status" value="1"/>
</dbReference>
<feature type="domain" description="Exosome complex component N-terminal" evidence="3">
    <location>
        <begin position="6"/>
        <end position="37"/>
    </location>
</feature>
<dbReference type="InterPro" id="IPR012340">
    <property type="entry name" value="NA-bd_OB-fold"/>
</dbReference>
<dbReference type="STRING" id="291195.A0A437AMR0"/>
<proteinExistence type="predicted"/>
<organism evidence="5 6">
    <name type="scientific">Tubulinosema ratisbonensis</name>
    <dbReference type="NCBI Taxonomy" id="291195"/>
    <lineage>
        <taxon>Eukaryota</taxon>
        <taxon>Fungi</taxon>
        <taxon>Fungi incertae sedis</taxon>
        <taxon>Microsporidia</taxon>
        <taxon>Tubulinosematoidea</taxon>
        <taxon>Tubulinosematidae</taxon>
        <taxon>Tubulinosema</taxon>
    </lineage>
</organism>
<protein>
    <submittedName>
        <fullName evidence="5">Rrp4-like rna-binding protein</fullName>
    </submittedName>
</protein>
<dbReference type="VEuPathDB" id="MicrosporidiaDB:TUBRATIS_11190"/>
<sequence>MNQRYLPGEKICEEEDFVRGHGTNKKGKFITATVFGTPILINKLLSVHPTYNLRYTPETGDVVVGRVIEIGNKKWRVDINSKTEVSLSLTSITLPGTVQRRKIEEDEMNMREYFDINDLLVAEIQKVNKSFSAALHTRNEKYKKLTNGITITLPVMIVPRMKSPFLENENLEIILGMNGIIFLGIKKEEKENYQKISFIFDYLTKCKEKLEMVDYEYLINLI</sequence>
<dbReference type="GO" id="GO:0000177">
    <property type="term" value="C:cytoplasmic exosome (RNase complex)"/>
    <property type="evidence" value="ECO:0007669"/>
    <property type="project" value="TreeGrafter"/>
</dbReference>
<dbReference type="GO" id="GO:0071034">
    <property type="term" value="P:CUT catabolic process"/>
    <property type="evidence" value="ECO:0007669"/>
    <property type="project" value="TreeGrafter"/>
</dbReference>
<comment type="caution">
    <text evidence="5">The sequence shown here is derived from an EMBL/GenBank/DDBJ whole genome shotgun (WGS) entry which is preliminary data.</text>
</comment>
<dbReference type="SUPFAM" id="SSF50249">
    <property type="entry name" value="Nucleic acid-binding proteins"/>
    <property type="match status" value="1"/>
</dbReference>
<comment type="subcellular location">
    <subcellularLocation>
        <location evidence="1">Nucleus</location>
    </subcellularLocation>
</comment>
<evidence type="ECO:0000313" key="5">
    <source>
        <dbReference type="EMBL" id="RVD92379.1"/>
    </source>
</evidence>
<evidence type="ECO:0000256" key="2">
    <source>
        <dbReference type="ARBA" id="ARBA00022835"/>
    </source>
</evidence>
<accession>A0A437AMR0</accession>
<dbReference type="GO" id="GO:0000467">
    <property type="term" value="P:exonucleolytic trimming to generate mature 3'-end of 5.8S rRNA from tricistronic rRNA transcript (SSU-rRNA, 5.8S rRNA, LSU-rRNA)"/>
    <property type="evidence" value="ECO:0007669"/>
    <property type="project" value="TreeGrafter"/>
</dbReference>
<feature type="domain" description="RRP4 S1" evidence="4">
    <location>
        <begin position="54"/>
        <end position="126"/>
    </location>
</feature>
<gene>
    <name evidence="5" type="ORF">TUBRATIS_11190</name>
</gene>